<comment type="caution">
    <text evidence="2">The sequence shown here is derived from an EMBL/GenBank/DDBJ whole genome shotgun (WGS) entry which is preliminary data.</text>
</comment>
<dbReference type="Proteomes" id="UP001213000">
    <property type="component" value="Unassembled WGS sequence"/>
</dbReference>
<dbReference type="EMBL" id="JANIEX010000561">
    <property type="protein sequence ID" value="KAJ3565547.1"/>
    <property type="molecule type" value="Genomic_DNA"/>
</dbReference>
<accession>A0AAD5VSB0</accession>
<reference evidence="2" key="1">
    <citation type="submission" date="2022-07" db="EMBL/GenBank/DDBJ databases">
        <title>Genome Sequence of Leucocoprinus birnbaumii.</title>
        <authorList>
            <person name="Buettner E."/>
        </authorList>
    </citation>
    <scope>NUCLEOTIDE SEQUENCE</scope>
    <source>
        <strain evidence="2">VT141</strain>
    </source>
</reference>
<keyword evidence="3" id="KW-1185">Reference proteome</keyword>
<evidence type="ECO:0008006" key="4">
    <source>
        <dbReference type="Google" id="ProtNLM"/>
    </source>
</evidence>
<proteinExistence type="predicted"/>
<organism evidence="2 3">
    <name type="scientific">Leucocoprinus birnbaumii</name>
    <dbReference type="NCBI Taxonomy" id="56174"/>
    <lineage>
        <taxon>Eukaryota</taxon>
        <taxon>Fungi</taxon>
        <taxon>Dikarya</taxon>
        <taxon>Basidiomycota</taxon>
        <taxon>Agaricomycotina</taxon>
        <taxon>Agaricomycetes</taxon>
        <taxon>Agaricomycetidae</taxon>
        <taxon>Agaricales</taxon>
        <taxon>Agaricineae</taxon>
        <taxon>Agaricaceae</taxon>
        <taxon>Leucocoprinus</taxon>
    </lineage>
</organism>
<name>A0AAD5VSB0_9AGAR</name>
<sequence>MRLKSFLGQETAVYDHLSDIDSVDLSDEDSLPSTPIMSTADRIEELYYRLQRMREDLERFHREQSIDDEDDSLLDNGWMDTTKPSSHGSYWEEDEEDSYLEEDYSCLSERSTVEPPTEREARMVSPSMCWIGRMPTEIMVYIFEMVSNAEVDLSDDAAGFGGREGWRTPIILGQVCFSWRMLTLETPSLWRSLSLVLGRIPKSWRGLEASLKLWLGSSKEIAVNLEVDPVCTSAFDNELMDQLEQLLKRCWKLRLNVSHEMFRGILSLPLPRLQALEVRSSWLAKDIGQLSIDAPRLQELAVLGPTMVKFRKNALPWAQLREYRGVCWADVQEHLDIIRLSPNLESCTLYPFYEMKGTATPIRLQQLQRLHVASYLGASMGGFLRWLELPVLKELRLEVPKESAGFGCSVWPKSSVLDLLERSSVELEKLELVGMDCS</sequence>
<evidence type="ECO:0000313" key="2">
    <source>
        <dbReference type="EMBL" id="KAJ3565547.1"/>
    </source>
</evidence>
<evidence type="ECO:0000313" key="3">
    <source>
        <dbReference type="Proteomes" id="UP001213000"/>
    </source>
</evidence>
<dbReference type="AlphaFoldDB" id="A0AAD5VSB0"/>
<evidence type="ECO:0000256" key="1">
    <source>
        <dbReference type="SAM" id="MobiDB-lite"/>
    </source>
</evidence>
<gene>
    <name evidence="2" type="ORF">NP233_g7563</name>
</gene>
<feature type="region of interest" description="Disordered" evidence="1">
    <location>
        <begin position="71"/>
        <end position="94"/>
    </location>
</feature>
<protein>
    <recommendedName>
        <fullName evidence="4">F-box domain-containing protein</fullName>
    </recommendedName>
</protein>